<reference evidence="10 11" key="1">
    <citation type="submission" date="2018-07" db="EMBL/GenBank/DDBJ databases">
        <authorList>
            <person name="Quirk P.G."/>
            <person name="Krulwich T.A."/>
        </authorList>
    </citation>
    <scope>NUCLEOTIDE SEQUENCE [LARGE SCALE GENOMIC DNA]</scope>
    <source>
        <strain evidence="10 11">CC-BB4</strain>
    </source>
</reference>
<dbReference type="Gene3D" id="3.90.1680.10">
    <property type="entry name" value="SOS response associated peptidase-like"/>
    <property type="match status" value="1"/>
</dbReference>
<protein>
    <recommendedName>
        <fullName evidence="8">Abasic site processing protein</fullName>
        <ecNumber evidence="8">3.4.-.-</ecNumber>
    </recommendedName>
</protein>
<feature type="region of interest" description="Disordered" evidence="9">
    <location>
        <begin position="229"/>
        <end position="253"/>
    </location>
</feature>
<dbReference type="Pfam" id="PF02586">
    <property type="entry name" value="SRAP"/>
    <property type="match status" value="1"/>
</dbReference>
<keyword evidence="4 8" id="KW-0378">Hydrolase</keyword>
<evidence type="ECO:0000256" key="2">
    <source>
        <dbReference type="ARBA" id="ARBA00022670"/>
    </source>
</evidence>
<sequence>MCGRYTLTSAPEVLRALFGYEEHPDFPARFNIAPTQPIPIVRLVDGKRHFVLVRWGLVPSWVKDPNAFSVLVNARGESVRDKPAFRSAMKYRRCLIPADGFYEWQARGSGPKQPFYVRAKSGKPLAFAGLWENWMGPNGEEMETALIVTTKPNQTLEPIHDRMPVIVPPEAFDLWLDTMHVDDETASVLIAPASDDLLEAYPVSVAVNRTANDNPKLLELFKPTDAPAVAAPAKARAPRAKPTQGDDGQGMLF</sequence>
<organism evidence="10 11">
    <name type="scientific">Pseudolabrys taiwanensis</name>
    <dbReference type="NCBI Taxonomy" id="331696"/>
    <lineage>
        <taxon>Bacteria</taxon>
        <taxon>Pseudomonadati</taxon>
        <taxon>Pseudomonadota</taxon>
        <taxon>Alphaproteobacteria</taxon>
        <taxon>Hyphomicrobiales</taxon>
        <taxon>Xanthobacteraceae</taxon>
        <taxon>Pseudolabrys</taxon>
    </lineage>
</organism>
<evidence type="ECO:0000256" key="9">
    <source>
        <dbReference type="SAM" id="MobiDB-lite"/>
    </source>
</evidence>
<dbReference type="Proteomes" id="UP000254889">
    <property type="component" value="Chromosome"/>
</dbReference>
<dbReference type="GO" id="GO:0016829">
    <property type="term" value="F:lyase activity"/>
    <property type="evidence" value="ECO:0007669"/>
    <property type="project" value="UniProtKB-KW"/>
</dbReference>
<evidence type="ECO:0000256" key="6">
    <source>
        <dbReference type="ARBA" id="ARBA00023125"/>
    </source>
</evidence>
<dbReference type="SUPFAM" id="SSF143081">
    <property type="entry name" value="BB1717-like"/>
    <property type="match status" value="1"/>
</dbReference>
<evidence type="ECO:0000256" key="4">
    <source>
        <dbReference type="ARBA" id="ARBA00022801"/>
    </source>
</evidence>
<dbReference type="InterPro" id="IPR003738">
    <property type="entry name" value="SRAP"/>
</dbReference>
<dbReference type="EMBL" id="CP031417">
    <property type="protein sequence ID" value="AXK83426.1"/>
    <property type="molecule type" value="Genomic_DNA"/>
</dbReference>
<keyword evidence="11" id="KW-1185">Reference proteome</keyword>
<proteinExistence type="inferred from homology"/>
<gene>
    <name evidence="10" type="ORF">DW352_24615</name>
</gene>
<evidence type="ECO:0000313" key="10">
    <source>
        <dbReference type="EMBL" id="AXK83426.1"/>
    </source>
</evidence>
<dbReference type="GO" id="GO:0003697">
    <property type="term" value="F:single-stranded DNA binding"/>
    <property type="evidence" value="ECO:0007669"/>
    <property type="project" value="InterPro"/>
</dbReference>
<dbReference type="EC" id="3.4.-.-" evidence="8"/>
<dbReference type="PANTHER" id="PTHR13604">
    <property type="entry name" value="DC12-RELATED"/>
    <property type="match status" value="1"/>
</dbReference>
<name>A0A346A2M9_9HYPH</name>
<keyword evidence="2 8" id="KW-0645">Protease</keyword>
<dbReference type="InterPro" id="IPR036590">
    <property type="entry name" value="SRAP-like"/>
</dbReference>
<evidence type="ECO:0000313" key="11">
    <source>
        <dbReference type="Proteomes" id="UP000254889"/>
    </source>
</evidence>
<evidence type="ECO:0000256" key="1">
    <source>
        <dbReference type="ARBA" id="ARBA00008136"/>
    </source>
</evidence>
<dbReference type="PANTHER" id="PTHR13604:SF0">
    <property type="entry name" value="ABASIC SITE PROCESSING PROTEIN HMCES"/>
    <property type="match status" value="1"/>
</dbReference>
<evidence type="ECO:0000256" key="7">
    <source>
        <dbReference type="ARBA" id="ARBA00023239"/>
    </source>
</evidence>
<keyword evidence="5" id="KW-0190">Covalent protein-DNA linkage</keyword>
<keyword evidence="6" id="KW-0238">DNA-binding</keyword>
<dbReference type="GO" id="GO:0006508">
    <property type="term" value="P:proteolysis"/>
    <property type="evidence" value="ECO:0007669"/>
    <property type="project" value="UniProtKB-KW"/>
</dbReference>
<comment type="similarity">
    <text evidence="1 8">Belongs to the SOS response-associated peptidase family.</text>
</comment>
<evidence type="ECO:0000256" key="5">
    <source>
        <dbReference type="ARBA" id="ARBA00023124"/>
    </source>
</evidence>
<evidence type="ECO:0000256" key="8">
    <source>
        <dbReference type="RuleBase" id="RU364100"/>
    </source>
</evidence>
<dbReference type="GO" id="GO:0106300">
    <property type="term" value="P:protein-DNA covalent cross-linking repair"/>
    <property type="evidence" value="ECO:0007669"/>
    <property type="project" value="InterPro"/>
</dbReference>
<dbReference type="OrthoDB" id="9782620at2"/>
<keyword evidence="3" id="KW-0227">DNA damage</keyword>
<keyword evidence="7" id="KW-0456">Lyase</keyword>
<dbReference type="KEGG" id="ptaw:DW352_24615"/>
<evidence type="ECO:0000256" key="3">
    <source>
        <dbReference type="ARBA" id="ARBA00022763"/>
    </source>
</evidence>
<dbReference type="GO" id="GO:0008233">
    <property type="term" value="F:peptidase activity"/>
    <property type="evidence" value="ECO:0007669"/>
    <property type="project" value="UniProtKB-KW"/>
</dbReference>
<dbReference type="AlphaFoldDB" id="A0A346A2M9"/>
<accession>A0A346A2M9</accession>